<comment type="caution">
    <text evidence="2">The sequence shown here is derived from an EMBL/GenBank/DDBJ whole genome shotgun (WGS) entry which is preliminary data.</text>
</comment>
<dbReference type="EMBL" id="JASHIF010000025">
    <property type="protein sequence ID" value="MDI9862018.1"/>
    <property type="molecule type" value="Genomic_DNA"/>
</dbReference>
<proteinExistence type="predicted"/>
<name>A0ABT6YFZ7_9BACT</name>
<evidence type="ECO:0000256" key="1">
    <source>
        <dbReference type="SAM" id="SignalP"/>
    </source>
</evidence>
<dbReference type="RefSeq" id="WP_095161192.1">
    <property type="nucleotide sequence ID" value="NZ_JASHIF010000025.1"/>
</dbReference>
<dbReference type="Pfam" id="PF11751">
    <property type="entry name" value="PorP_SprF"/>
    <property type="match status" value="1"/>
</dbReference>
<evidence type="ECO:0000313" key="2">
    <source>
        <dbReference type="EMBL" id="MDI9862018.1"/>
    </source>
</evidence>
<feature type="chain" id="PRO_5046746896" evidence="1">
    <location>
        <begin position="20"/>
        <end position="345"/>
    </location>
</feature>
<gene>
    <name evidence="2" type="ORF">QM524_22535</name>
</gene>
<dbReference type="InterPro" id="IPR019861">
    <property type="entry name" value="PorP/SprF_Bacteroidetes"/>
</dbReference>
<sequence>MQKFILFLVASLFCYRLSAQQNPQYSQYMMNTYLINPAVVGIEDYTDIKVGYRNQWTNFEGAPTTYYLTAHFALDKPDRTSTGPTPYISKTIRRPITPSRQYSGKPRVPGHQGVGISLISDNMGPSSQVSLLGSYAYHIPVTGHSKLAIGASGGVTQYTLDFSNLQVKVNPDPAIMGGGKITAIQPTINVGAWYYSMNYYIGVSANQLLFENYNLKPTGDNSSTYSWVGSVYPHYFLSAGYRFDATDYWTVMPSVLVKKVNLAPVTYDVNLKAMYDNRFWIGASYRNKDAFVGLVGFNISSLLNIGYSYDFTLSDINQRSRGSHEIVIGVMLNNRHKILCPQNLW</sequence>
<keyword evidence="1" id="KW-0732">Signal</keyword>
<organism evidence="2 3">
    <name type="scientific">Flectobacillus roseus</name>
    <dbReference type="NCBI Taxonomy" id="502259"/>
    <lineage>
        <taxon>Bacteria</taxon>
        <taxon>Pseudomonadati</taxon>
        <taxon>Bacteroidota</taxon>
        <taxon>Cytophagia</taxon>
        <taxon>Cytophagales</taxon>
        <taxon>Flectobacillaceae</taxon>
        <taxon>Flectobacillus</taxon>
    </lineage>
</organism>
<feature type="signal peptide" evidence="1">
    <location>
        <begin position="1"/>
        <end position="19"/>
    </location>
</feature>
<dbReference type="Proteomes" id="UP001236507">
    <property type="component" value="Unassembled WGS sequence"/>
</dbReference>
<accession>A0ABT6YFZ7</accession>
<keyword evidence="3" id="KW-1185">Reference proteome</keyword>
<reference evidence="2 3" key="1">
    <citation type="submission" date="2023-05" db="EMBL/GenBank/DDBJ databases">
        <title>Novel species of genus Flectobacillus isolated from stream in China.</title>
        <authorList>
            <person name="Lu H."/>
        </authorList>
    </citation>
    <scope>NUCLEOTIDE SEQUENCE [LARGE SCALE GENOMIC DNA]</scope>
    <source>
        <strain evidence="2 3">KCTC 42575</strain>
    </source>
</reference>
<dbReference type="NCBIfam" id="TIGR03519">
    <property type="entry name" value="T9SS_PorP_fam"/>
    <property type="match status" value="1"/>
</dbReference>
<evidence type="ECO:0000313" key="3">
    <source>
        <dbReference type="Proteomes" id="UP001236507"/>
    </source>
</evidence>
<protein>
    <submittedName>
        <fullName evidence="2">Type IX secretion system membrane protein PorP/SprF</fullName>
    </submittedName>
</protein>